<dbReference type="PANTHER" id="PTHR43537:SF24">
    <property type="entry name" value="GLUCONATE OPERON TRANSCRIPTIONAL REPRESSOR"/>
    <property type="match status" value="1"/>
</dbReference>
<dbReference type="InterPro" id="IPR011711">
    <property type="entry name" value="GntR_C"/>
</dbReference>
<evidence type="ECO:0000313" key="6">
    <source>
        <dbReference type="Proteomes" id="UP001550853"/>
    </source>
</evidence>
<evidence type="ECO:0000313" key="5">
    <source>
        <dbReference type="EMBL" id="MEU3708642.1"/>
    </source>
</evidence>
<keyword evidence="3" id="KW-0804">Transcription</keyword>
<dbReference type="Proteomes" id="UP001550853">
    <property type="component" value="Unassembled WGS sequence"/>
</dbReference>
<sequence>MTTRRPDRRTPIGDTHRSLRDRVHEELRERIIEGEYPAGRRLVERELAEEFGVSRIPLREAMQRLESEGFLLVQARRGAVVADFGTEDAEHLFDVREKLEGLAAGLAARRATPAQLRSMASLLTRSRKASEAGRLREAVARNADFHQLVVDASGNPLLRDLMAPLDSRLRRLFRLTSELNDGDPMCGEHERLYEAIRAGDAHRAEERARAHVVGTREATLRCLAARIAEDALAPESGTA</sequence>
<evidence type="ECO:0000256" key="2">
    <source>
        <dbReference type="ARBA" id="ARBA00023125"/>
    </source>
</evidence>
<dbReference type="InterPro" id="IPR036390">
    <property type="entry name" value="WH_DNA-bd_sf"/>
</dbReference>
<evidence type="ECO:0000256" key="1">
    <source>
        <dbReference type="ARBA" id="ARBA00023015"/>
    </source>
</evidence>
<keyword evidence="2" id="KW-0238">DNA-binding</keyword>
<keyword evidence="1" id="KW-0805">Transcription regulation</keyword>
<proteinExistence type="predicted"/>
<reference evidence="5 6" key="1">
    <citation type="submission" date="2024-06" db="EMBL/GenBank/DDBJ databases">
        <title>The Natural Products Discovery Center: Release of the First 8490 Sequenced Strains for Exploring Actinobacteria Biosynthetic Diversity.</title>
        <authorList>
            <person name="Kalkreuter E."/>
            <person name="Kautsar S.A."/>
            <person name="Yang D."/>
            <person name="Bader C.D."/>
            <person name="Teijaro C.N."/>
            <person name="Fluegel L."/>
            <person name="Davis C.M."/>
            <person name="Simpson J.R."/>
            <person name="Lauterbach L."/>
            <person name="Steele A.D."/>
            <person name="Gui C."/>
            <person name="Meng S."/>
            <person name="Li G."/>
            <person name="Viehrig K."/>
            <person name="Ye F."/>
            <person name="Su P."/>
            <person name="Kiefer A.F."/>
            <person name="Nichols A."/>
            <person name="Cepeda A.J."/>
            <person name="Yan W."/>
            <person name="Fan B."/>
            <person name="Jiang Y."/>
            <person name="Adhikari A."/>
            <person name="Zheng C.-J."/>
            <person name="Schuster L."/>
            <person name="Cowan T.M."/>
            <person name="Smanski M.J."/>
            <person name="Chevrette M.G."/>
            <person name="De Carvalho L.P.S."/>
            <person name="Shen B."/>
        </authorList>
    </citation>
    <scope>NUCLEOTIDE SEQUENCE [LARGE SCALE GENOMIC DNA]</scope>
    <source>
        <strain evidence="5 6">NPDC033039</strain>
    </source>
</reference>
<dbReference type="SUPFAM" id="SSF46785">
    <property type="entry name" value="Winged helix' DNA-binding domain"/>
    <property type="match status" value="1"/>
</dbReference>
<gene>
    <name evidence="5" type="ORF">AB0E61_00900</name>
</gene>
<organism evidence="5 6">
    <name type="scientific">Streptomyces catenulae</name>
    <dbReference type="NCBI Taxonomy" id="66875"/>
    <lineage>
        <taxon>Bacteria</taxon>
        <taxon>Bacillati</taxon>
        <taxon>Actinomycetota</taxon>
        <taxon>Actinomycetes</taxon>
        <taxon>Kitasatosporales</taxon>
        <taxon>Streptomycetaceae</taxon>
        <taxon>Streptomyces</taxon>
    </lineage>
</organism>
<accession>A0ABV2YSB9</accession>
<dbReference type="InterPro" id="IPR000524">
    <property type="entry name" value="Tscrpt_reg_HTH_GntR"/>
</dbReference>
<dbReference type="PROSITE" id="PS50949">
    <property type="entry name" value="HTH_GNTR"/>
    <property type="match status" value="1"/>
</dbReference>
<name>A0ABV2YSB9_9ACTN</name>
<dbReference type="PRINTS" id="PR00035">
    <property type="entry name" value="HTHGNTR"/>
</dbReference>
<dbReference type="SUPFAM" id="SSF48008">
    <property type="entry name" value="GntR ligand-binding domain-like"/>
    <property type="match status" value="1"/>
</dbReference>
<feature type="domain" description="HTH gntR-type" evidence="4">
    <location>
        <begin position="17"/>
        <end position="84"/>
    </location>
</feature>
<dbReference type="PANTHER" id="PTHR43537">
    <property type="entry name" value="TRANSCRIPTIONAL REGULATOR, GNTR FAMILY"/>
    <property type="match status" value="1"/>
</dbReference>
<dbReference type="InterPro" id="IPR008920">
    <property type="entry name" value="TF_FadR/GntR_C"/>
</dbReference>
<dbReference type="RefSeq" id="WP_030279233.1">
    <property type="nucleotide sequence ID" value="NZ_JBEZVI010000001.1"/>
</dbReference>
<dbReference type="EMBL" id="JBEZVI010000001">
    <property type="protein sequence ID" value="MEU3708642.1"/>
    <property type="molecule type" value="Genomic_DNA"/>
</dbReference>
<dbReference type="SMART" id="SM00895">
    <property type="entry name" value="FCD"/>
    <property type="match status" value="1"/>
</dbReference>
<dbReference type="CDD" id="cd07377">
    <property type="entry name" value="WHTH_GntR"/>
    <property type="match status" value="1"/>
</dbReference>
<dbReference type="Gene3D" id="1.20.120.530">
    <property type="entry name" value="GntR ligand-binding domain-like"/>
    <property type="match status" value="1"/>
</dbReference>
<evidence type="ECO:0000259" key="4">
    <source>
        <dbReference type="PROSITE" id="PS50949"/>
    </source>
</evidence>
<dbReference type="SMART" id="SM00345">
    <property type="entry name" value="HTH_GNTR"/>
    <property type="match status" value="1"/>
</dbReference>
<dbReference type="Gene3D" id="1.10.10.10">
    <property type="entry name" value="Winged helix-like DNA-binding domain superfamily/Winged helix DNA-binding domain"/>
    <property type="match status" value="1"/>
</dbReference>
<protein>
    <submittedName>
        <fullName evidence="5">GntR family transcriptional regulator</fullName>
    </submittedName>
</protein>
<comment type="caution">
    <text evidence="5">The sequence shown here is derived from an EMBL/GenBank/DDBJ whole genome shotgun (WGS) entry which is preliminary data.</text>
</comment>
<dbReference type="Pfam" id="PF00392">
    <property type="entry name" value="GntR"/>
    <property type="match status" value="1"/>
</dbReference>
<dbReference type="Pfam" id="PF07729">
    <property type="entry name" value="FCD"/>
    <property type="match status" value="1"/>
</dbReference>
<keyword evidence="6" id="KW-1185">Reference proteome</keyword>
<evidence type="ECO:0000256" key="3">
    <source>
        <dbReference type="ARBA" id="ARBA00023163"/>
    </source>
</evidence>
<dbReference type="InterPro" id="IPR036388">
    <property type="entry name" value="WH-like_DNA-bd_sf"/>
</dbReference>